<keyword evidence="2" id="KW-1185">Reference proteome</keyword>
<dbReference type="Gene3D" id="2.30.110.10">
    <property type="entry name" value="Electron Transport, Fmn-binding Protein, Chain A"/>
    <property type="match status" value="1"/>
</dbReference>
<dbReference type="RefSeq" id="WP_148869053.1">
    <property type="nucleotide sequence ID" value="NZ_VNIA01000001.1"/>
</dbReference>
<dbReference type="Pfam" id="PF12900">
    <property type="entry name" value="Pyridox_ox_2"/>
    <property type="match status" value="1"/>
</dbReference>
<dbReference type="AlphaFoldDB" id="A0A5S5DWC2"/>
<evidence type="ECO:0008006" key="3">
    <source>
        <dbReference type="Google" id="ProtNLM"/>
    </source>
</evidence>
<dbReference type="SUPFAM" id="SSF50475">
    <property type="entry name" value="FMN-binding split barrel"/>
    <property type="match status" value="1"/>
</dbReference>
<dbReference type="OrthoDB" id="9794935at2"/>
<sequence length="151" mass="17566">MIKSLQEKESFLILKNNYIGNLGYVFQNKPFIAPITYFYDEEKNCIICYSNEGHKITAMRKNNNVSLEVSEISSVNKWQSALVQGTFEELKGSEATAYLHDFSLGVKDLIMRKEVRKLDYINEFSSKIYADDMPIVYLIKVEEITGRMRRN</sequence>
<gene>
    <name evidence="1" type="ORF">C7447_101858</name>
</gene>
<dbReference type="InterPro" id="IPR024747">
    <property type="entry name" value="Pyridox_Oxase-rel"/>
</dbReference>
<proteinExistence type="predicted"/>
<protein>
    <recommendedName>
        <fullName evidence="3">Flavin mononucleotide-binding protein</fullName>
    </recommendedName>
</protein>
<accession>A0A5S5DWC2</accession>
<evidence type="ECO:0000313" key="1">
    <source>
        <dbReference type="EMBL" id="TYQ00248.1"/>
    </source>
</evidence>
<name>A0A5S5DWC2_9FLAO</name>
<dbReference type="EMBL" id="VNIA01000001">
    <property type="protein sequence ID" value="TYQ00248.1"/>
    <property type="molecule type" value="Genomic_DNA"/>
</dbReference>
<evidence type="ECO:0000313" key="2">
    <source>
        <dbReference type="Proteomes" id="UP000323136"/>
    </source>
</evidence>
<dbReference type="Proteomes" id="UP000323136">
    <property type="component" value="Unassembled WGS sequence"/>
</dbReference>
<dbReference type="InterPro" id="IPR012349">
    <property type="entry name" value="Split_barrel_FMN-bd"/>
</dbReference>
<organism evidence="1 2">
    <name type="scientific">Tenacibaculum adriaticum</name>
    <dbReference type="NCBI Taxonomy" id="413713"/>
    <lineage>
        <taxon>Bacteria</taxon>
        <taxon>Pseudomonadati</taxon>
        <taxon>Bacteroidota</taxon>
        <taxon>Flavobacteriia</taxon>
        <taxon>Flavobacteriales</taxon>
        <taxon>Flavobacteriaceae</taxon>
        <taxon>Tenacibaculum</taxon>
    </lineage>
</organism>
<comment type="caution">
    <text evidence="1">The sequence shown here is derived from an EMBL/GenBank/DDBJ whole genome shotgun (WGS) entry which is preliminary data.</text>
</comment>
<reference evidence="1 2" key="1">
    <citation type="submission" date="2019-07" db="EMBL/GenBank/DDBJ databases">
        <title>Genomic Encyclopedia of Type Strains, Phase IV (KMG-IV): sequencing the most valuable type-strain genomes for metagenomic binning, comparative biology and taxonomic classification.</title>
        <authorList>
            <person name="Goeker M."/>
        </authorList>
    </citation>
    <scope>NUCLEOTIDE SEQUENCE [LARGE SCALE GENOMIC DNA]</scope>
    <source>
        <strain evidence="1 2">DSM 18961</strain>
    </source>
</reference>